<name>A0AAU9XP59_9CNID</name>
<dbReference type="EMBL" id="CALNXJ010000053">
    <property type="protein sequence ID" value="CAH3153429.1"/>
    <property type="molecule type" value="Genomic_DNA"/>
</dbReference>
<evidence type="ECO:0000256" key="1">
    <source>
        <dbReference type="SAM" id="Phobius"/>
    </source>
</evidence>
<protein>
    <submittedName>
        <fullName evidence="2">Uncharacterized protein</fullName>
    </submittedName>
</protein>
<proteinExistence type="predicted"/>
<dbReference type="AlphaFoldDB" id="A0AAU9XP59"/>
<sequence>MVVISGATLFFAVKEKEKEFHFLVFTAALLTLSFFFGELLRRLSLLSEEFKHKRTRYQRKPRFRHFVFFELFRGSAVVVPSGCPTALSCGNIGFRRKRKQECG</sequence>
<evidence type="ECO:0000313" key="2">
    <source>
        <dbReference type="EMBL" id="CAH3153429.1"/>
    </source>
</evidence>
<evidence type="ECO:0000313" key="3">
    <source>
        <dbReference type="Proteomes" id="UP001159428"/>
    </source>
</evidence>
<feature type="transmembrane region" description="Helical" evidence="1">
    <location>
        <begin position="20"/>
        <end position="40"/>
    </location>
</feature>
<reference evidence="2 3" key="1">
    <citation type="submission" date="2022-05" db="EMBL/GenBank/DDBJ databases">
        <authorList>
            <consortium name="Genoscope - CEA"/>
            <person name="William W."/>
        </authorList>
    </citation>
    <scope>NUCLEOTIDE SEQUENCE [LARGE SCALE GENOMIC DNA]</scope>
</reference>
<dbReference type="Proteomes" id="UP001159428">
    <property type="component" value="Unassembled WGS sequence"/>
</dbReference>
<accession>A0AAU9XP59</accession>
<comment type="caution">
    <text evidence="2">The sequence shown here is derived from an EMBL/GenBank/DDBJ whole genome shotgun (WGS) entry which is preliminary data.</text>
</comment>
<organism evidence="2 3">
    <name type="scientific">Pocillopora meandrina</name>
    <dbReference type="NCBI Taxonomy" id="46732"/>
    <lineage>
        <taxon>Eukaryota</taxon>
        <taxon>Metazoa</taxon>
        <taxon>Cnidaria</taxon>
        <taxon>Anthozoa</taxon>
        <taxon>Hexacorallia</taxon>
        <taxon>Scleractinia</taxon>
        <taxon>Astrocoeniina</taxon>
        <taxon>Pocilloporidae</taxon>
        <taxon>Pocillopora</taxon>
    </lineage>
</organism>
<keyword evidence="3" id="KW-1185">Reference proteome</keyword>
<keyword evidence="1" id="KW-0812">Transmembrane</keyword>
<keyword evidence="1" id="KW-1133">Transmembrane helix</keyword>
<gene>
    <name evidence="2" type="ORF">PMEA_00027107</name>
</gene>
<keyword evidence="1" id="KW-0472">Membrane</keyword>